<feature type="compositionally biased region" description="Acidic residues" evidence="1">
    <location>
        <begin position="89"/>
        <end position="99"/>
    </location>
</feature>
<name>A0A9P6GBK6_9PLEO</name>
<keyword evidence="2" id="KW-1133">Transmembrane helix</keyword>
<feature type="transmembrane region" description="Helical" evidence="2">
    <location>
        <begin position="47"/>
        <end position="71"/>
    </location>
</feature>
<gene>
    <name evidence="3" type="ORF">PMIN01_10187</name>
</gene>
<feature type="region of interest" description="Disordered" evidence="1">
    <location>
        <begin position="78"/>
        <end position="101"/>
    </location>
</feature>
<protein>
    <submittedName>
        <fullName evidence="3">Uncharacterized protein</fullName>
    </submittedName>
</protein>
<keyword evidence="2" id="KW-0812">Transmembrane</keyword>
<evidence type="ECO:0000313" key="3">
    <source>
        <dbReference type="EMBL" id="KAF9732258.1"/>
    </source>
</evidence>
<comment type="caution">
    <text evidence="3">The sequence shown here is derived from an EMBL/GenBank/DDBJ whole genome shotgun (WGS) entry which is preliminary data.</text>
</comment>
<evidence type="ECO:0000256" key="1">
    <source>
        <dbReference type="SAM" id="MobiDB-lite"/>
    </source>
</evidence>
<dbReference type="AlphaFoldDB" id="A0A9P6GBK6"/>
<dbReference type="EMBL" id="WJXW01000011">
    <property type="protein sequence ID" value="KAF9732258.1"/>
    <property type="molecule type" value="Genomic_DNA"/>
</dbReference>
<sequence length="118" mass="12574">MALIILDPYIVVLRSTAAAPLIAPSNINRPLIAPNLYVPDTEAGGDIIFSTFGTLLTIVGIFVAIATLRIAHRACQAKRHQGSNNTGTEEQEMEMDTVDDASAPCRVATVDRAIGPDE</sequence>
<evidence type="ECO:0000256" key="2">
    <source>
        <dbReference type="SAM" id="Phobius"/>
    </source>
</evidence>
<reference evidence="3" key="1">
    <citation type="journal article" date="2020" name="Mol. Plant Microbe Interact.">
        <title>Genome Sequence of the Biocontrol Agent Coniothyrium minitans strain Conio (IMI 134523).</title>
        <authorList>
            <person name="Patel D."/>
            <person name="Shittu T.A."/>
            <person name="Baroncelli R."/>
            <person name="Muthumeenakshi S."/>
            <person name="Osborne T.H."/>
            <person name="Janganan T.K."/>
            <person name="Sreenivasaprasad S."/>
        </authorList>
    </citation>
    <scope>NUCLEOTIDE SEQUENCE</scope>
    <source>
        <strain evidence="3">Conio</strain>
    </source>
</reference>
<organism evidence="3 4">
    <name type="scientific">Paraphaeosphaeria minitans</name>
    <dbReference type="NCBI Taxonomy" id="565426"/>
    <lineage>
        <taxon>Eukaryota</taxon>
        <taxon>Fungi</taxon>
        <taxon>Dikarya</taxon>
        <taxon>Ascomycota</taxon>
        <taxon>Pezizomycotina</taxon>
        <taxon>Dothideomycetes</taxon>
        <taxon>Pleosporomycetidae</taxon>
        <taxon>Pleosporales</taxon>
        <taxon>Massarineae</taxon>
        <taxon>Didymosphaeriaceae</taxon>
        <taxon>Paraphaeosphaeria</taxon>
    </lineage>
</organism>
<keyword evidence="4" id="KW-1185">Reference proteome</keyword>
<keyword evidence="2" id="KW-0472">Membrane</keyword>
<evidence type="ECO:0000313" key="4">
    <source>
        <dbReference type="Proteomes" id="UP000756921"/>
    </source>
</evidence>
<accession>A0A9P6GBK6</accession>
<dbReference type="OrthoDB" id="10531821at2759"/>
<dbReference type="Proteomes" id="UP000756921">
    <property type="component" value="Unassembled WGS sequence"/>
</dbReference>
<proteinExistence type="predicted"/>